<keyword evidence="2" id="KW-1185">Reference proteome</keyword>
<proteinExistence type="predicted"/>
<dbReference type="Proteomes" id="UP001331761">
    <property type="component" value="Unassembled WGS sequence"/>
</dbReference>
<sequence>MLFILCALLPCILADEFLLVTMDQGRSHTRSFQPFMRQLQEDNHTVSLYFNTYKPEIDFHMKEELIDLSEYGSSPFDGDEFGTIVWNVESSFIHLIIAFKEHCHSCGVVLERRRRDFDRLVHGKWSLIFADSLFSVCGYGIARLSGSHHVMIHSSNVEGPQAIAKGFH</sequence>
<evidence type="ECO:0000313" key="2">
    <source>
        <dbReference type="Proteomes" id="UP001331761"/>
    </source>
</evidence>
<comment type="caution">
    <text evidence="1">The sequence shown here is derived from an EMBL/GenBank/DDBJ whole genome shotgun (WGS) entry which is preliminary data.</text>
</comment>
<reference evidence="1 2" key="1">
    <citation type="submission" date="2019-10" db="EMBL/GenBank/DDBJ databases">
        <title>Assembly and Annotation for the nematode Trichostrongylus colubriformis.</title>
        <authorList>
            <person name="Martin J."/>
        </authorList>
    </citation>
    <scope>NUCLEOTIDE SEQUENCE [LARGE SCALE GENOMIC DNA]</scope>
    <source>
        <strain evidence="1">G859</strain>
        <tissue evidence="1">Whole worm</tissue>
    </source>
</reference>
<organism evidence="1 2">
    <name type="scientific">Trichostrongylus colubriformis</name>
    <name type="common">Black scour worm</name>
    <dbReference type="NCBI Taxonomy" id="6319"/>
    <lineage>
        <taxon>Eukaryota</taxon>
        <taxon>Metazoa</taxon>
        <taxon>Ecdysozoa</taxon>
        <taxon>Nematoda</taxon>
        <taxon>Chromadorea</taxon>
        <taxon>Rhabditida</taxon>
        <taxon>Rhabditina</taxon>
        <taxon>Rhabditomorpha</taxon>
        <taxon>Strongyloidea</taxon>
        <taxon>Trichostrongylidae</taxon>
        <taxon>Trichostrongylus</taxon>
    </lineage>
</organism>
<dbReference type="EMBL" id="WIXE01014398">
    <property type="protein sequence ID" value="KAK5974330.1"/>
    <property type="molecule type" value="Genomic_DNA"/>
</dbReference>
<evidence type="ECO:0000313" key="1">
    <source>
        <dbReference type="EMBL" id="KAK5974330.1"/>
    </source>
</evidence>
<protein>
    <submittedName>
        <fullName evidence="1">Uncharacterized protein</fullName>
    </submittedName>
</protein>
<name>A0AAN8FC89_TRICO</name>
<dbReference type="AlphaFoldDB" id="A0AAN8FC89"/>
<accession>A0AAN8FC89</accession>
<dbReference type="SUPFAM" id="SSF53756">
    <property type="entry name" value="UDP-Glycosyltransferase/glycogen phosphorylase"/>
    <property type="match status" value="1"/>
</dbReference>
<gene>
    <name evidence="1" type="ORF">GCK32_018605</name>
</gene>
<feature type="non-terminal residue" evidence="1">
    <location>
        <position position="168"/>
    </location>
</feature>